<sequence length="105" mass="11854">MLYILPVVHSRARSAQYTTMDEAYRPQRASSVAKQIKKGKHPVLNFDHGSGSSSVSSWLHLTFCLRLSLASSNLSYYKFYHAGGESYSIYIPRRPILETVSEQLA</sequence>
<proteinExistence type="predicted"/>
<organism evidence="1 2">
    <name type="scientific">Triticum urartu</name>
    <name type="common">Red wild einkorn</name>
    <name type="synonym">Crithodium urartu</name>
    <dbReference type="NCBI Taxonomy" id="4572"/>
    <lineage>
        <taxon>Eukaryota</taxon>
        <taxon>Viridiplantae</taxon>
        <taxon>Streptophyta</taxon>
        <taxon>Embryophyta</taxon>
        <taxon>Tracheophyta</taxon>
        <taxon>Spermatophyta</taxon>
        <taxon>Magnoliopsida</taxon>
        <taxon>Liliopsida</taxon>
        <taxon>Poales</taxon>
        <taxon>Poaceae</taxon>
        <taxon>BOP clade</taxon>
        <taxon>Pooideae</taxon>
        <taxon>Triticodae</taxon>
        <taxon>Triticeae</taxon>
        <taxon>Triticinae</taxon>
        <taxon>Triticum</taxon>
    </lineage>
</organism>
<dbReference type="Gramene" id="TuG1812G0600003133.01.T02">
    <property type="protein sequence ID" value="TuG1812G0600003133.01.T02.cds339887"/>
    <property type="gene ID" value="TuG1812G0600003133.01"/>
</dbReference>
<reference evidence="2" key="1">
    <citation type="journal article" date="2013" name="Nature">
        <title>Draft genome of the wheat A-genome progenitor Triticum urartu.</title>
        <authorList>
            <person name="Ling H.Q."/>
            <person name="Zhao S."/>
            <person name="Liu D."/>
            <person name="Wang J."/>
            <person name="Sun H."/>
            <person name="Zhang C."/>
            <person name="Fan H."/>
            <person name="Li D."/>
            <person name="Dong L."/>
            <person name="Tao Y."/>
            <person name="Gao C."/>
            <person name="Wu H."/>
            <person name="Li Y."/>
            <person name="Cui Y."/>
            <person name="Guo X."/>
            <person name="Zheng S."/>
            <person name="Wang B."/>
            <person name="Yu K."/>
            <person name="Liang Q."/>
            <person name="Yang W."/>
            <person name="Lou X."/>
            <person name="Chen J."/>
            <person name="Feng M."/>
            <person name="Jian J."/>
            <person name="Zhang X."/>
            <person name="Luo G."/>
            <person name="Jiang Y."/>
            <person name="Liu J."/>
            <person name="Wang Z."/>
            <person name="Sha Y."/>
            <person name="Zhang B."/>
            <person name="Wu H."/>
            <person name="Tang D."/>
            <person name="Shen Q."/>
            <person name="Xue P."/>
            <person name="Zou S."/>
            <person name="Wang X."/>
            <person name="Liu X."/>
            <person name="Wang F."/>
            <person name="Yang Y."/>
            <person name="An X."/>
            <person name="Dong Z."/>
            <person name="Zhang K."/>
            <person name="Zhang X."/>
            <person name="Luo M.C."/>
            <person name="Dvorak J."/>
            <person name="Tong Y."/>
            <person name="Wang J."/>
            <person name="Yang H."/>
            <person name="Li Z."/>
            <person name="Wang D."/>
            <person name="Zhang A."/>
            <person name="Wang J."/>
        </authorList>
    </citation>
    <scope>NUCLEOTIDE SEQUENCE</scope>
    <source>
        <strain evidence="2">cv. G1812</strain>
    </source>
</reference>
<evidence type="ECO:0000313" key="1">
    <source>
        <dbReference type="EnsemblPlants" id="TuG1812G0600003133.01.T02.cds339887"/>
    </source>
</evidence>
<dbReference type="Proteomes" id="UP000015106">
    <property type="component" value="Chromosome 6"/>
</dbReference>
<accession>A0A8R7QUI8</accession>
<protein>
    <submittedName>
        <fullName evidence="1">Uncharacterized protein</fullName>
    </submittedName>
</protein>
<evidence type="ECO:0000313" key="2">
    <source>
        <dbReference type="Proteomes" id="UP000015106"/>
    </source>
</evidence>
<keyword evidence="2" id="KW-1185">Reference proteome</keyword>
<dbReference type="AlphaFoldDB" id="A0A8R7QUI8"/>
<dbReference type="EnsemblPlants" id="TuG1812G0600003133.01.T02">
    <property type="protein sequence ID" value="TuG1812G0600003133.01.T02.cds339887"/>
    <property type="gene ID" value="TuG1812G0600003133.01"/>
</dbReference>
<reference evidence="1" key="3">
    <citation type="submission" date="2022-06" db="UniProtKB">
        <authorList>
            <consortium name="EnsemblPlants"/>
        </authorList>
    </citation>
    <scope>IDENTIFICATION</scope>
</reference>
<name>A0A8R7QUI8_TRIUA</name>
<reference evidence="1" key="2">
    <citation type="submission" date="2018-03" db="EMBL/GenBank/DDBJ databases">
        <title>The Triticum urartu genome reveals the dynamic nature of wheat genome evolution.</title>
        <authorList>
            <person name="Ling H."/>
            <person name="Ma B."/>
            <person name="Shi X."/>
            <person name="Liu H."/>
            <person name="Dong L."/>
            <person name="Sun H."/>
            <person name="Cao Y."/>
            <person name="Gao Q."/>
            <person name="Zheng S."/>
            <person name="Li Y."/>
            <person name="Yu Y."/>
            <person name="Du H."/>
            <person name="Qi M."/>
            <person name="Li Y."/>
            <person name="Yu H."/>
            <person name="Cui Y."/>
            <person name="Wang N."/>
            <person name="Chen C."/>
            <person name="Wu H."/>
            <person name="Zhao Y."/>
            <person name="Zhang J."/>
            <person name="Li Y."/>
            <person name="Zhou W."/>
            <person name="Zhang B."/>
            <person name="Hu W."/>
            <person name="Eijk M."/>
            <person name="Tang J."/>
            <person name="Witsenboer H."/>
            <person name="Zhao S."/>
            <person name="Li Z."/>
            <person name="Zhang A."/>
            <person name="Wang D."/>
            <person name="Liang C."/>
        </authorList>
    </citation>
    <scope>NUCLEOTIDE SEQUENCE [LARGE SCALE GENOMIC DNA]</scope>
    <source>
        <strain evidence="1">cv. G1812</strain>
    </source>
</reference>